<protein>
    <submittedName>
        <fullName evidence="1">Uncharacterized protein</fullName>
    </submittedName>
</protein>
<proteinExistence type="predicted"/>
<organism evidence="1">
    <name type="scientific">Arundo donax</name>
    <name type="common">Giant reed</name>
    <name type="synonym">Donax arundinaceus</name>
    <dbReference type="NCBI Taxonomy" id="35708"/>
    <lineage>
        <taxon>Eukaryota</taxon>
        <taxon>Viridiplantae</taxon>
        <taxon>Streptophyta</taxon>
        <taxon>Embryophyta</taxon>
        <taxon>Tracheophyta</taxon>
        <taxon>Spermatophyta</taxon>
        <taxon>Magnoliopsida</taxon>
        <taxon>Liliopsida</taxon>
        <taxon>Poales</taxon>
        <taxon>Poaceae</taxon>
        <taxon>PACMAD clade</taxon>
        <taxon>Arundinoideae</taxon>
        <taxon>Arundineae</taxon>
        <taxon>Arundo</taxon>
    </lineage>
</organism>
<name>A0A0A8Y1C4_ARUDO</name>
<dbReference type="EMBL" id="GBRH01279055">
    <property type="protein sequence ID" value="JAD18840.1"/>
    <property type="molecule type" value="Transcribed_RNA"/>
</dbReference>
<reference evidence="1" key="2">
    <citation type="journal article" date="2015" name="Data Brief">
        <title>Shoot transcriptome of the giant reed, Arundo donax.</title>
        <authorList>
            <person name="Barrero R.A."/>
            <person name="Guerrero F.D."/>
            <person name="Moolhuijzen P."/>
            <person name="Goolsby J.A."/>
            <person name="Tidwell J."/>
            <person name="Bellgard S.E."/>
            <person name="Bellgard M.I."/>
        </authorList>
    </citation>
    <scope>NUCLEOTIDE SEQUENCE</scope>
    <source>
        <tissue evidence="1">Shoot tissue taken approximately 20 cm above the soil surface</tissue>
    </source>
</reference>
<accession>A0A0A8Y1C4</accession>
<reference evidence="1" key="1">
    <citation type="submission" date="2014-09" db="EMBL/GenBank/DDBJ databases">
        <authorList>
            <person name="Magalhaes I.L.F."/>
            <person name="Oliveira U."/>
            <person name="Santos F.R."/>
            <person name="Vidigal T.H.D.A."/>
            <person name="Brescovit A.D."/>
            <person name="Santos A.J."/>
        </authorList>
    </citation>
    <scope>NUCLEOTIDE SEQUENCE</scope>
    <source>
        <tissue evidence="1">Shoot tissue taken approximately 20 cm above the soil surface</tissue>
    </source>
</reference>
<sequence>MEHFQISRKIMLDETCYLYKRPFFTIFNSFQRIIMLIQGIKTV</sequence>
<dbReference type="AlphaFoldDB" id="A0A0A8Y1C4"/>
<evidence type="ECO:0000313" key="1">
    <source>
        <dbReference type="EMBL" id="JAD18840.1"/>
    </source>
</evidence>